<dbReference type="GO" id="GO:0005737">
    <property type="term" value="C:cytoplasm"/>
    <property type="evidence" value="ECO:0007669"/>
    <property type="project" value="TreeGrafter"/>
</dbReference>
<dbReference type="PRINTS" id="PR00114">
    <property type="entry name" value="STPHPHTASE"/>
</dbReference>
<feature type="domain" description="Calcineurin-like phosphoesterase" evidence="1">
    <location>
        <begin position="4"/>
        <end position="198"/>
    </location>
</feature>
<dbReference type="AlphaFoldDB" id="A0A858SVN1"/>
<dbReference type="Gene3D" id="3.60.21.10">
    <property type="match status" value="1"/>
</dbReference>
<protein>
    <submittedName>
        <fullName evidence="2">Serine/threonine protein phosphatase</fullName>
    </submittedName>
</protein>
<dbReference type="Proteomes" id="UP000503308">
    <property type="component" value="Chromosome"/>
</dbReference>
<dbReference type="KEGG" id="rpon:G3256_18510"/>
<name>A0A858SVN1_9RHOB</name>
<dbReference type="InterPro" id="IPR004843">
    <property type="entry name" value="Calcineurin-like_PHP"/>
</dbReference>
<dbReference type="SUPFAM" id="SSF56300">
    <property type="entry name" value="Metallo-dependent phosphatases"/>
    <property type="match status" value="1"/>
</dbReference>
<dbReference type="RefSeq" id="WP_169642246.1">
    <property type="nucleotide sequence ID" value="NZ_CP048788.1"/>
</dbReference>
<dbReference type="EMBL" id="CP048788">
    <property type="protein sequence ID" value="QJF53029.1"/>
    <property type="molecule type" value="Genomic_DNA"/>
</dbReference>
<evidence type="ECO:0000313" key="2">
    <source>
        <dbReference type="EMBL" id="QJF53029.1"/>
    </source>
</evidence>
<dbReference type="GO" id="GO:0008803">
    <property type="term" value="F:bis(5'-nucleosyl)-tetraphosphatase (symmetrical) activity"/>
    <property type="evidence" value="ECO:0007669"/>
    <property type="project" value="TreeGrafter"/>
</dbReference>
<sequence>MPDPIYAIGDIHGQLEELERVLSLIEKDGGPDAEIAFVGDYVDRGPDSRRVVEKLMKAQSEGRPWRMIRGNHDRYLTRFLDDATIYDPATSAGLFWFNPRLGGDKTLASYGVTAVDGAPVAPVHAEAVAAVPQAHRDFLAGLPLTFRKDGLLFVHAGLRPGVPLQDQTEDDLVWIRKEFLEYEGSFGPLVVHGHTALEHPEHAGNRVNLDGGAGYFRPLHAAVFEGRDCWLLSDAGRIPLRK</sequence>
<organism evidence="2 3">
    <name type="scientific">Roseobacter ponti</name>
    <dbReference type="NCBI Taxonomy" id="1891787"/>
    <lineage>
        <taxon>Bacteria</taxon>
        <taxon>Pseudomonadati</taxon>
        <taxon>Pseudomonadota</taxon>
        <taxon>Alphaproteobacteria</taxon>
        <taxon>Rhodobacterales</taxon>
        <taxon>Roseobacteraceae</taxon>
        <taxon>Roseobacter</taxon>
    </lineage>
</organism>
<dbReference type="InterPro" id="IPR050126">
    <property type="entry name" value="Ap4A_hydrolase"/>
</dbReference>
<accession>A0A858SVN1</accession>
<dbReference type="GO" id="GO:0016791">
    <property type="term" value="F:phosphatase activity"/>
    <property type="evidence" value="ECO:0007669"/>
    <property type="project" value="TreeGrafter"/>
</dbReference>
<reference evidence="2 3" key="1">
    <citation type="submission" date="2020-02" db="EMBL/GenBank/DDBJ databases">
        <title>Genome sequence of Roseobacter ponti.</title>
        <authorList>
            <person name="Hollensteiner J."/>
            <person name="Schneider D."/>
            <person name="Poehlein A."/>
            <person name="Daniel R."/>
        </authorList>
    </citation>
    <scope>NUCLEOTIDE SEQUENCE [LARGE SCALE GENOMIC DNA]</scope>
    <source>
        <strain evidence="2 3">DSM 106830</strain>
    </source>
</reference>
<dbReference type="InterPro" id="IPR029052">
    <property type="entry name" value="Metallo-depent_PP-like"/>
</dbReference>
<evidence type="ECO:0000259" key="1">
    <source>
        <dbReference type="Pfam" id="PF00149"/>
    </source>
</evidence>
<dbReference type="CDD" id="cd00144">
    <property type="entry name" value="MPP_PPP_family"/>
    <property type="match status" value="1"/>
</dbReference>
<dbReference type="InterPro" id="IPR006186">
    <property type="entry name" value="Ser/Thr-sp_prot-phosphatase"/>
</dbReference>
<dbReference type="PANTHER" id="PTHR42850:SF4">
    <property type="entry name" value="ZINC-DEPENDENT ENDOPOLYPHOSPHATASE"/>
    <property type="match status" value="1"/>
</dbReference>
<dbReference type="PANTHER" id="PTHR42850">
    <property type="entry name" value="METALLOPHOSPHOESTERASE"/>
    <property type="match status" value="1"/>
</dbReference>
<dbReference type="Pfam" id="PF00149">
    <property type="entry name" value="Metallophos"/>
    <property type="match status" value="1"/>
</dbReference>
<dbReference type="GO" id="GO:0110154">
    <property type="term" value="P:RNA decapping"/>
    <property type="evidence" value="ECO:0007669"/>
    <property type="project" value="TreeGrafter"/>
</dbReference>
<keyword evidence="3" id="KW-1185">Reference proteome</keyword>
<proteinExistence type="predicted"/>
<gene>
    <name evidence="2" type="ORF">G3256_18510</name>
</gene>
<evidence type="ECO:0000313" key="3">
    <source>
        <dbReference type="Proteomes" id="UP000503308"/>
    </source>
</evidence>